<protein>
    <submittedName>
        <fullName evidence="1">Uncharacterized protein</fullName>
    </submittedName>
</protein>
<reference evidence="1 2" key="1">
    <citation type="journal article" date="2018" name="Front. Microbiol.">
        <title>Description and Comparative Genomics of Macrococcus caseolyticus subsp. hominis subsp. nov., Macrococcus goetzii sp. nov., Macrococcus epidermidis sp. nov., and Macrococcus bohemicus sp. nov., Novel Macrococci From Human Clinical Material With Virulence Potential and Suspected Uptake of Foreign DNA by Natural Transformation.</title>
        <authorList>
            <person name="Maslanova I."/>
            <person name="Wertheimer Z."/>
            <person name="Sedlacek I."/>
            <person name="Svec P."/>
            <person name="Indrakova A."/>
            <person name="Kovarovic V."/>
            <person name="Schumann P."/>
            <person name="Sproer C."/>
            <person name="Kralova S."/>
            <person name="Sedo O."/>
            <person name="Kristofova L."/>
            <person name="Vrbovska V."/>
            <person name="Fuzik T."/>
            <person name="Petras P."/>
            <person name="Zdrahal Z."/>
            <person name="Ruzickova V."/>
            <person name="Doskar J."/>
            <person name="Pantucek R."/>
        </authorList>
    </citation>
    <scope>NUCLEOTIDE SEQUENCE [LARGE SCALE GENOMIC DNA]</scope>
    <source>
        <strain evidence="1 2">01/688</strain>
    </source>
</reference>
<gene>
    <name evidence="1" type="ORF">BHU61_00385</name>
</gene>
<organism evidence="1 2">
    <name type="scientific">Macrococcus epidermidis</name>
    <dbReference type="NCBI Taxonomy" id="1902580"/>
    <lineage>
        <taxon>Bacteria</taxon>
        <taxon>Bacillati</taxon>
        <taxon>Bacillota</taxon>
        <taxon>Bacilli</taxon>
        <taxon>Bacillales</taxon>
        <taxon>Staphylococcaceae</taxon>
        <taxon>Macrococcus</taxon>
    </lineage>
</organism>
<sequence>MKKIIFKVSDQPVVTVQMTANGGAVEEITKTNDLMAKLIIPKLAKSEENLTYGDVSKIIKFYVQKVGENDKYKKMNMTDIAKHFNNNIIDIEVRKNISIEFVGYE</sequence>
<dbReference type="Proteomes" id="UP000249808">
    <property type="component" value="Unassembled WGS sequence"/>
</dbReference>
<accession>A0A327ZV45</accession>
<dbReference type="RefSeq" id="WP_111714115.1">
    <property type="nucleotide sequence ID" value="NZ_JBHSSR010000001.1"/>
</dbReference>
<dbReference type="AlphaFoldDB" id="A0A327ZV45"/>
<comment type="caution">
    <text evidence="1">The sequence shown here is derived from an EMBL/GenBank/DDBJ whole genome shotgun (WGS) entry which is preliminary data.</text>
</comment>
<evidence type="ECO:0000313" key="1">
    <source>
        <dbReference type="EMBL" id="RAK45936.1"/>
    </source>
</evidence>
<evidence type="ECO:0000313" key="2">
    <source>
        <dbReference type="Proteomes" id="UP000249808"/>
    </source>
</evidence>
<dbReference type="EMBL" id="PZJH01000001">
    <property type="protein sequence ID" value="RAK45936.1"/>
    <property type="molecule type" value="Genomic_DNA"/>
</dbReference>
<keyword evidence="2" id="KW-1185">Reference proteome</keyword>
<proteinExistence type="predicted"/>
<name>A0A327ZV45_9STAP</name>